<sequence length="603" mass="68595">MARKDGLHLVDDEGRRPAERIRKRRLERSYSGVDFEGRVVAILPDIESDAWWREQKEIWLVFHLLKGEWVGTVTEPRHWRLSFRHSLNGNSDSQGKSLPQHAFTKILPSEKETTPDKLKVGGYLRGTLKQNLILDSLNIRGEILAQRELLHPAPSTNLRTSDNNDLLPDGYRPKVPKKRYKWKDLGMSSDPSEPQTVLVCTTQSNRPNLVDCSPKSRSFIVVRAFGHWSSSNFEVRNKNATEYCEQLNSRRKTRATIEDVRVQDEKATAWECQNPFKIEVVALVNVSPVTGKLPESEATTRRVDSQSNLRNLFNHMNIEQQMSLNTPLCSPTLYNPPRRNRELAKDPNLGCRAMRHGDLATSVLSLLVTDGKKLLWRDDGAASLHRGLSRQRIWTVMSKKARVIKGRTHRTVKGSELDDKRARVTSIPENNERRKKEEMSVRSKGDCNEDIITFDNGLDLEYLESRIVKVHAGGAGGRRAESERMVVVKRKEVFSLQAVGQDIRPARKTAYSIGRRIIGDSKLNNKLKFRRSDDAVMAEARGADNPDGFLKQGVVKDDESMRIMIEVAALGGSGIGRDWFLKKRSRGVEGTRHDVGREIMGWW</sequence>
<reference evidence="1" key="1">
    <citation type="submission" date="2023-03" db="EMBL/GenBank/DDBJ databases">
        <title>Massive genome expansion in bonnet fungi (Mycena s.s.) driven by repeated elements and novel gene families across ecological guilds.</title>
        <authorList>
            <consortium name="Lawrence Berkeley National Laboratory"/>
            <person name="Harder C.B."/>
            <person name="Miyauchi S."/>
            <person name="Viragh M."/>
            <person name="Kuo A."/>
            <person name="Thoen E."/>
            <person name="Andreopoulos B."/>
            <person name="Lu D."/>
            <person name="Skrede I."/>
            <person name="Drula E."/>
            <person name="Henrissat B."/>
            <person name="Morin E."/>
            <person name="Kohler A."/>
            <person name="Barry K."/>
            <person name="LaButti K."/>
            <person name="Morin E."/>
            <person name="Salamov A."/>
            <person name="Lipzen A."/>
            <person name="Mereny Z."/>
            <person name="Hegedus B."/>
            <person name="Baldrian P."/>
            <person name="Stursova M."/>
            <person name="Weitz H."/>
            <person name="Taylor A."/>
            <person name="Grigoriev I.V."/>
            <person name="Nagy L.G."/>
            <person name="Martin F."/>
            <person name="Kauserud H."/>
        </authorList>
    </citation>
    <scope>NUCLEOTIDE SEQUENCE</scope>
    <source>
        <strain evidence="1">CBHHK182m</strain>
    </source>
</reference>
<organism evidence="1 2">
    <name type="scientific">Mycena metata</name>
    <dbReference type="NCBI Taxonomy" id="1033252"/>
    <lineage>
        <taxon>Eukaryota</taxon>
        <taxon>Fungi</taxon>
        <taxon>Dikarya</taxon>
        <taxon>Basidiomycota</taxon>
        <taxon>Agaricomycotina</taxon>
        <taxon>Agaricomycetes</taxon>
        <taxon>Agaricomycetidae</taxon>
        <taxon>Agaricales</taxon>
        <taxon>Marasmiineae</taxon>
        <taxon>Mycenaceae</taxon>
        <taxon>Mycena</taxon>
    </lineage>
</organism>
<gene>
    <name evidence="1" type="ORF">B0H16DRAFT_1472394</name>
</gene>
<name>A0AAD7HND8_9AGAR</name>
<dbReference type="EMBL" id="JARKIB010000202">
    <property type="protein sequence ID" value="KAJ7724540.1"/>
    <property type="molecule type" value="Genomic_DNA"/>
</dbReference>
<evidence type="ECO:0000313" key="1">
    <source>
        <dbReference type="EMBL" id="KAJ7724540.1"/>
    </source>
</evidence>
<comment type="caution">
    <text evidence="1">The sequence shown here is derived from an EMBL/GenBank/DDBJ whole genome shotgun (WGS) entry which is preliminary data.</text>
</comment>
<keyword evidence="2" id="KW-1185">Reference proteome</keyword>
<protein>
    <submittedName>
        <fullName evidence="1">Uncharacterized protein</fullName>
    </submittedName>
</protein>
<dbReference type="Proteomes" id="UP001215598">
    <property type="component" value="Unassembled WGS sequence"/>
</dbReference>
<proteinExistence type="predicted"/>
<evidence type="ECO:0000313" key="2">
    <source>
        <dbReference type="Proteomes" id="UP001215598"/>
    </source>
</evidence>
<dbReference type="AlphaFoldDB" id="A0AAD7HND8"/>
<accession>A0AAD7HND8</accession>